<gene>
    <name evidence="2" type="ORF">Ptr86124_008611</name>
    <name evidence="1" type="ORF">PtrM4_050240</name>
</gene>
<reference evidence="1" key="1">
    <citation type="journal article" date="2018" name="BMC Genomics">
        <title>Comparative genomics of the wheat fungal pathogen Pyrenophora tritici-repentis reveals chromosomal variations and genome plasticity.</title>
        <authorList>
            <person name="Moolhuijzen P."/>
            <person name="See P.T."/>
            <person name="Hane J.K."/>
            <person name="Shi G."/>
            <person name="Liu Z."/>
            <person name="Oliver R.P."/>
            <person name="Moffat C.S."/>
        </authorList>
    </citation>
    <scope>NUCLEOTIDE SEQUENCE [LARGE SCALE GENOMIC DNA]</scope>
    <source>
        <strain evidence="1">M4</strain>
    </source>
</reference>
<keyword evidence="3" id="KW-1185">Reference proteome</keyword>
<dbReference type="EMBL" id="NRDI02000011">
    <property type="protein sequence ID" value="KAI1512645.1"/>
    <property type="molecule type" value="Genomic_DNA"/>
</dbReference>
<reference evidence="2" key="2">
    <citation type="submission" date="2021-05" db="EMBL/GenBank/DDBJ databases">
        <authorList>
            <person name="Moolhuijzen P.M."/>
            <person name="Moffat C.S."/>
        </authorList>
    </citation>
    <scope>NUCLEOTIDE SEQUENCE</scope>
    <source>
        <strain evidence="2">86-124</strain>
    </source>
</reference>
<dbReference type="OrthoDB" id="4676at2759"/>
<protein>
    <submittedName>
        <fullName evidence="2">Uncharacterized protein</fullName>
    </submittedName>
</protein>
<dbReference type="Gene3D" id="3.40.630.10">
    <property type="entry name" value="Zn peptidases"/>
    <property type="match status" value="1"/>
</dbReference>
<comment type="caution">
    <text evidence="2">The sequence shown here is derived from an EMBL/GenBank/DDBJ whole genome shotgun (WGS) entry which is preliminary data.</text>
</comment>
<evidence type="ECO:0000313" key="1">
    <source>
        <dbReference type="EMBL" id="KAF7565590.1"/>
    </source>
</evidence>
<dbReference type="SUPFAM" id="SSF53187">
    <property type="entry name" value="Zn-dependent exopeptidases"/>
    <property type="match status" value="1"/>
</dbReference>
<evidence type="ECO:0000313" key="2">
    <source>
        <dbReference type="EMBL" id="KAI1512645.1"/>
    </source>
</evidence>
<dbReference type="Proteomes" id="UP000245464">
    <property type="component" value="Chromosome 10"/>
</dbReference>
<sequence>MKQVLGGLEVLCFMRGQDIKIRTPIVLMNWTNGEEARLFSPLGSASVYANGSSVAQAHVSPSNDHSGLTMGGELAKTGYVGSTPNIFAEYSISAQFKIHVEKNNDLEEARKPLG</sequence>
<reference evidence="3" key="4">
    <citation type="journal article" date="2022" name="Microb. Genom.">
        <title>A global pangenome for the wheat fungal pathogen Pyrenophora tritici-repentis and prediction of effector protein structural homology.</title>
        <authorList>
            <person name="Moolhuijzen P.M."/>
            <person name="See P.T."/>
            <person name="Shi G."/>
            <person name="Powell H.R."/>
            <person name="Cockram J."/>
            <person name="Jorgensen L.N."/>
            <person name="Benslimane H."/>
            <person name="Strelkov S.E."/>
            <person name="Turner J."/>
            <person name="Liu Z."/>
            <person name="Moffat C.S."/>
        </authorList>
    </citation>
    <scope>NUCLEOTIDE SEQUENCE [LARGE SCALE GENOMIC DNA]</scope>
</reference>
<dbReference type="Proteomes" id="UP000249757">
    <property type="component" value="Unassembled WGS sequence"/>
</dbReference>
<proteinExistence type="predicted"/>
<reference evidence="2" key="3">
    <citation type="journal article" date="2022" name="bioRxiv">
        <title>A global pangenome for the wheat fungal pathogen Pyrenophora tritici-repentis and prediction of effector protein structural homology.</title>
        <authorList>
            <person name="Moolhuijzen P."/>
            <person name="See P.T."/>
            <person name="Shi G."/>
            <person name="Powell H.R."/>
            <person name="Cockram J."/>
            <person name="Jorgensen L.N."/>
            <person name="Benslimane H."/>
            <person name="Strelkov S.E."/>
            <person name="Turner J."/>
            <person name="Liu Z."/>
            <person name="Moffat C.S."/>
        </authorList>
    </citation>
    <scope>NUCLEOTIDE SEQUENCE</scope>
    <source>
        <strain evidence="2">86-124</strain>
    </source>
</reference>
<organism evidence="2 3">
    <name type="scientific">Pyrenophora tritici-repentis</name>
    <dbReference type="NCBI Taxonomy" id="45151"/>
    <lineage>
        <taxon>Eukaryota</taxon>
        <taxon>Fungi</taxon>
        <taxon>Dikarya</taxon>
        <taxon>Ascomycota</taxon>
        <taxon>Pezizomycotina</taxon>
        <taxon>Dothideomycetes</taxon>
        <taxon>Pleosporomycetidae</taxon>
        <taxon>Pleosporales</taxon>
        <taxon>Pleosporineae</taxon>
        <taxon>Pleosporaceae</taxon>
        <taxon>Pyrenophora</taxon>
    </lineage>
</organism>
<accession>A0A2W1EX61</accession>
<evidence type="ECO:0000313" key="3">
    <source>
        <dbReference type="Proteomes" id="UP000249757"/>
    </source>
</evidence>
<dbReference type="AlphaFoldDB" id="A0A2W1EX61"/>
<dbReference type="EMBL" id="NQIK02000010">
    <property type="protein sequence ID" value="KAF7565590.1"/>
    <property type="molecule type" value="Genomic_DNA"/>
</dbReference>
<name>A0A2W1EX61_9PLEO</name>